<dbReference type="EMBL" id="JAEOAH010000029">
    <property type="protein sequence ID" value="MBK3496420.1"/>
    <property type="molecule type" value="Genomic_DNA"/>
</dbReference>
<reference evidence="1 2" key="1">
    <citation type="submission" date="2020-12" db="EMBL/GenBank/DDBJ databases">
        <title>YIM B01967 draft genome.</title>
        <authorList>
            <person name="Yan X."/>
        </authorList>
    </citation>
    <scope>NUCLEOTIDE SEQUENCE [LARGE SCALE GENOMIC DNA]</scope>
    <source>
        <strain evidence="1 2">YIM B01967</strain>
    </source>
</reference>
<dbReference type="SUPFAM" id="SSF56672">
    <property type="entry name" value="DNA/RNA polymerases"/>
    <property type="match status" value="1"/>
</dbReference>
<organism evidence="1 2">
    <name type="scientific">Viridibacillus soli</name>
    <dbReference type="NCBI Taxonomy" id="2798301"/>
    <lineage>
        <taxon>Bacteria</taxon>
        <taxon>Bacillati</taxon>
        <taxon>Bacillota</taxon>
        <taxon>Bacilli</taxon>
        <taxon>Bacillales</taxon>
        <taxon>Caryophanaceae</taxon>
        <taxon>Viridibacillus</taxon>
    </lineage>
</organism>
<evidence type="ECO:0000313" key="2">
    <source>
        <dbReference type="Proteomes" id="UP000618943"/>
    </source>
</evidence>
<evidence type="ECO:0000313" key="1">
    <source>
        <dbReference type="EMBL" id="MBK3496420.1"/>
    </source>
</evidence>
<dbReference type="InterPro" id="IPR043502">
    <property type="entry name" value="DNA/RNA_pol_sf"/>
</dbReference>
<protein>
    <recommendedName>
        <fullName evidence="3">Reverse transcriptase domain-containing protein</fullName>
    </recommendedName>
</protein>
<dbReference type="Proteomes" id="UP000618943">
    <property type="component" value="Unassembled WGS sequence"/>
</dbReference>
<sequence length="84" mass="9863">MALHCLESLLNIRYRQVKRGVKIAYENRGKYVVARYADDFVIMCESKEDAENLYQQMKSYLETRGHLYEECCLSCLQHSGHIAE</sequence>
<gene>
    <name evidence="1" type="ORF">JFL43_16455</name>
</gene>
<accession>A0ABS1HAI1</accession>
<keyword evidence="2" id="KW-1185">Reference proteome</keyword>
<comment type="caution">
    <text evidence="1">The sequence shown here is derived from an EMBL/GenBank/DDBJ whole genome shotgun (WGS) entry which is preliminary data.</text>
</comment>
<evidence type="ECO:0008006" key="3">
    <source>
        <dbReference type="Google" id="ProtNLM"/>
    </source>
</evidence>
<name>A0ABS1HAI1_9BACL</name>
<proteinExistence type="predicted"/>